<reference evidence="2 3" key="1">
    <citation type="journal article" date="2019" name="Biocontrol Sci. Technol.">
        <title>Pseudomonas putida strain B2017 produced as technical grade active ingredient controls fungal and bacterial crop diseases.</title>
        <authorList>
            <person name="Oliver C."/>
            <person name="Hernandez I."/>
            <person name="Caminal M."/>
            <person name="Lara J.M."/>
            <person name="Fernandez C."/>
        </authorList>
    </citation>
    <scope>NUCLEOTIDE SEQUENCE [LARGE SCALE GENOMIC DNA]</scope>
    <source>
        <strain evidence="2 3">B2017</strain>
    </source>
</reference>
<evidence type="ECO:0000256" key="1">
    <source>
        <dbReference type="SAM" id="MobiDB-lite"/>
    </source>
</evidence>
<feature type="region of interest" description="Disordered" evidence="1">
    <location>
        <begin position="67"/>
        <end position="86"/>
    </location>
</feature>
<evidence type="ECO:0000313" key="3">
    <source>
        <dbReference type="Proteomes" id="UP001165882"/>
    </source>
</evidence>
<proteinExistence type="predicted"/>
<name>A0ABY3DBU1_9PSED</name>
<accession>A0ABY3DBU1</accession>
<gene>
    <name evidence="2" type="ORF">DZA28_24735</name>
</gene>
<comment type="caution">
    <text evidence="2">The sequence shown here is derived from an EMBL/GenBank/DDBJ whole genome shotgun (WGS) entry which is preliminary data.</text>
</comment>
<keyword evidence="3" id="KW-1185">Reference proteome</keyword>
<organism evidence="2 3">
    <name type="scientific">Pseudomonas alloputida</name>
    <dbReference type="NCBI Taxonomy" id="1940621"/>
    <lineage>
        <taxon>Bacteria</taxon>
        <taxon>Pseudomonadati</taxon>
        <taxon>Pseudomonadota</taxon>
        <taxon>Gammaproteobacteria</taxon>
        <taxon>Pseudomonadales</taxon>
        <taxon>Pseudomonadaceae</taxon>
        <taxon>Pseudomonas</taxon>
    </lineage>
</organism>
<protein>
    <submittedName>
        <fullName evidence="2">Uncharacterized protein</fullName>
    </submittedName>
</protein>
<evidence type="ECO:0000313" key="2">
    <source>
        <dbReference type="EMBL" id="TRZ62962.1"/>
    </source>
</evidence>
<dbReference type="EMBL" id="QWEF01000001">
    <property type="protein sequence ID" value="TRZ62962.1"/>
    <property type="molecule type" value="Genomic_DNA"/>
</dbReference>
<feature type="compositionally biased region" description="Basic and acidic residues" evidence="1">
    <location>
        <begin position="68"/>
        <end position="78"/>
    </location>
</feature>
<sequence>MEQLMSSVFFQESSAMAQARNLFGTRTDQVIVKDEVTSPPSRDPYEAIRQASERMNAGLTVFALGESQKTHDEQDARHHAGLLSPL</sequence>
<dbReference type="Proteomes" id="UP001165882">
    <property type="component" value="Unassembled WGS sequence"/>
</dbReference>